<protein>
    <submittedName>
        <fullName evidence="1">Uncharacterized protein</fullName>
    </submittedName>
</protein>
<dbReference type="AlphaFoldDB" id="G2YHU5"/>
<dbReference type="InParanoid" id="G2YHU5"/>
<evidence type="ECO:0000313" key="1">
    <source>
        <dbReference type="EMBL" id="CCD51282.1"/>
    </source>
</evidence>
<reference evidence="2" key="1">
    <citation type="journal article" date="2011" name="PLoS Genet.">
        <title>Genomic analysis of the necrotrophic fungal pathogens Sclerotinia sclerotiorum and Botrytis cinerea.</title>
        <authorList>
            <person name="Amselem J."/>
            <person name="Cuomo C.A."/>
            <person name="van Kan J.A."/>
            <person name="Viaud M."/>
            <person name="Benito E.P."/>
            <person name="Couloux A."/>
            <person name="Coutinho P.M."/>
            <person name="de Vries R.P."/>
            <person name="Dyer P.S."/>
            <person name="Fillinger S."/>
            <person name="Fournier E."/>
            <person name="Gout L."/>
            <person name="Hahn M."/>
            <person name="Kohn L."/>
            <person name="Lapalu N."/>
            <person name="Plummer K.M."/>
            <person name="Pradier J.M."/>
            <person name="Quevillon E."/>
            <person name="Sharon A."/>
            <person name="Simon A."/>
            <person name="ten Have A."/>
            <person name="Tudzynski B."/>
            <person name="Tudzynski P."/>
            <person name="Wincker P."/>
            <person name="Andrew M."/>
            <person name="Anthouard V."/>
            <person name="Beever R.E."/>
            <person name="Beffa R."/>
            <person name="Benoit I."/>
            <person name="Bouzid O."/>
            <person name="Brault B."/>
            <person name="Chen Z."/>
            <person name="Choquer M."/>
            <person name="Collemare J."/>
            <person name="Cotton P."/>
            <person name="Danchin E.G."/>
            <person name="Da Silva C."/>
            <person name="Gautier A."/>
            <person name="Giraud C."/>
            <person name="Giraud T."/>
            <person name="Gonzalez C."/>
            <person name="Grossetete S."/>
            <person name="Guldener U."/>
            <person name="Henrissat B."/>
            <person name="Howlett B.J."/>
            <person name="Kodira C."/>
            <person name="Kretschmer M."/>
            <person name="Lappartient A."/>
            <person name="Leroch M."/>
            <person name="Levis C."/>
            <person name="Mauceli E."/>
            <person name="Neuveglise C."/>
            <person name="Oeser B."/>
            <person name="Pearson M."/>
            <person name="Poulain J."/>
            <person name="Poussereau N."/>
            <person name="Quesneville H."/>
            <person name="Rascle C."/>
            <person name="Schumacher J."/>
            <person name="Segurens B."/>
            <person name="Sexton A."/>
            <person name="Silva E."/>
            <person name="Sirven C."/>
            <person name="Soanes D.M."/>
            <person name="Talbot N.J."/>
            <person name="Templeton M."/>
            <person name="Yandava C."/>
            <person name="Yarden O."/>
            <person name="Zeng Q."/>
            <person name="Rollins J.A."/>
            <person name="Lebrun M.H."/>
            <person name="Dickman M."/>
        </authorList>
    </citation>
    <scope>NUCLEOTIDE SEQUENCE [LARGE SCALE GENOMIC DNA]</scope>
    <source>
        <strain evidence="2">T4</strain>
    </source>
</reference>
<organism evidence="1 2">
    <name type="scientific">Botryotinia fuckeliana (strain T4)</name>
    <name type="common">Noble rot fungus</name>
    <name type="synonym">Botrytis cinerea</name>
    <dbReference type="NCBI Taxonomy" id="999810"/>
    <lineage>
        <taxon>Eukaryota</taxon>
        <taxon>Fungi</taxon>
        <taxon>Dikarya</taxon>
        <taxon>Ascomycota</taxon>
        <taxon>Pezizomycotina</taxon>
        <taxon>Leotiomycetes</taxon>
        <taxon>Helotiales</taxon>
        <taxon>Sclerotiniaceae</taxon>
        <taxon>Botrytis</taxon>
    </lineage>
</organism>
<accession>G2YHU5</accession>
<dbReference type="EMBL" id="FQ790337">
    <property type="protein sequence ID" value="CCD51282.1"/>
    <property type="molecule type" value="Genomic_DNA"/>
</dbReference>
<dbReference type="HOGENOM" id="CLU_3260449_0_0_1"/>
<name>G2YHU5_BOTF4</name>
<dbReference type="Proteomes" id="UP000008177">
    <property type="component" value="Unplaced contigs"/>
</dbReference>
<sequence length="42" mass="4855">MKYLNFTQVMFKKEETDSRLKSIDGQAMKEAVFEVKPAMGIN</sequence>
<proteinExistence type="predicted"/>
<gene>
    <name evidence="1" type="ORF">BofuT4_uP015880.1</name>
</gene>
<evidence type="ECO:0000313" key="2">
    <source>
        <dbReference type="Proteomes" id="UP000008177"/>
    </source>
</evidence>